<keyword evidence="7 11" id="KW-0472">Membrane</keyword>
<evidence type="ECO:0000256" key="12">
    <source>
        <dbReference type="SAM" id="SignalP"/>
    </source>
</evidence>
<dbReference type="GO" id="GO:0005886">
    <property type="term" value="C:plasma membrane"/>
    <property type="evidence" value="ECO:0007669"/>
    <property type="project" value="UniProtKB-SubCell"/>
</dbReference>
<feature type="chain" id="PRO_5044562370" evidence="12">
    <location>
        <begin position="22"/>
        <end position="1305"/>
    </location>
</feature>
<evidence type="ECO:0000256" key="5">
    <source>
        <dbReference type="ARBA" id="ARBA00022729"/>
    </source>
</evidence>
<dbReference type="Pfam" id="PF16489">
    <property type="entry name" value="GAIN"/>
    <property type="match status" value="1"/>
</dbReference>
<sequence length="1305" mass="142367">MDRRWIYFIFALFSSLPLSPAFPSADHSSLRLGFRSQDVSEPLGNVLSRKKRAVDTSVSQYMVDIELSFPNASLLDDLKLFIQSLSYPIALDDSMTANISAISVTTVCSLSGSTSQCSCENGYTWSGDVCHTYTPCVGSSSRCTCINQTPPTGAYCQVTTAKNKKMSLRILEDFTDDFRDLSSAKSQSYTSRIENAFDSSYGSLPGYLYARVTRFRPGSVVADYTIVTDAVNSSVLQAANTDLVANLSATFRLATPAIQNVIEGQSNLNVSPVNVFIGDRVSLLCTVNSASTNVLWYFNDTQKITSIAPFEITNKTTSSTSESNLVITGMTKNNAGNYKCMFENTSDLYLVDTNITVASITITGPDSVQVTCNNSDYTLVTCSTDGDINSLSLTCSSDPNKGVFNRSQLCASATCWNYMVQASPDQCTEGSKATYTCTCFTPYEAKVSKVISVTYLNPGAQLTLTPASALTISEGRSIWLACQSSKNVSDIIWNFSGAINTTVQNTFISYTASNFTSILYIPSAVTSWKGIFYCSSKTLSVQSVQKSVNVVKLIPSSLIDIKPVETFYESGKDTSFSCCGSDMSGYTATLQPSVGRTTDMILNGNCFSVNYNCVGCNDYTAFCTIKNSLGDTVNSRTMKLTLRQPETIRCQNPPGIGAIGDIITVPCADDNINLTGNKSFTCTPTGWQPILPNNCVLKSLNRLANDIVNLTGPAGTDILHLYVEDLSTTVTTERENITSQPSNIITVVNILQQVENSTTTVPQAVMQNFLQTVNVVVDEASTNSWGAMNNRTERSTQLLESVEKFARKLQIDNGGNISIKNNSNVQLVGIIASPSRNYDETFSFIQGNNLTGSVLIPQSSVNQMQANTSIITIAYATLKDILLNTSTEFVNGLVMTTVLSNSVPSTFKISMNFKKSNQTLNVPGCVFWNLTTNNWDNTGCRGVNYDSNVTCECDHLTSFSILMSYKSVDSIILDYISYIGLAISIISLLICIMIEGLIWKSVTKNKTSYMRHVCLMNIAVSLLLADIWFIIGAAISTLLKSDATNSTNTNACVAATFFTHFFYLSLFFWMLTMGLILFYRLVYVLHDMSKSRMMAIAFTVGYGCPLLISIITVAVTQPSKTYMNDNACWLNFRDSKAFIAFVLPALTIVLVNFIILAVVIIKLLRPSVGDKPKKEDKSTLVHIGKSIAILTPLLGLTWGFGIATIIAPDAIWVLGIFSALNSLQGLFILLFGCLLDKKVRDSLLSRFSLSRGSSQQTKTSHVTTSEIQFSRGVFNIFAKKGAYNISTAQRSSTSETPSNSYSLLT</sequence>
<protein>
    <submittedName>
        <fullName evidence="18 19">adhesion G protein-coupled receptor F5</fullName>
    </submittedName>
</protein>
<keyword evidence="5 12" id="KW-0732">Signal</keyword>
<dbReference type="Gene3D" id="2.60.220.50">
    <property type="match status" value="1"/>
</dbReference>
<dbReference type="InterPro" id="IPR013151">
    <property type="entry name" value="Immunoglobulin_dom"/>
</dbReference>
<organism evidence="18">
    <name type="scientific">Xenopus laevis</name>
    <name type="common">African clawed frog</name>
    <dbReference type="NCBI Taxonomy" id="8355"/>
    <lineage>
        <taxon>Eukaryota</taxon>
        <taxon>Metazoa</taxon>
        <taxon>Chordata</taxon>
        <taxon>Craniata</taxon>
        <taxon>Vertebrata</taxon>
        <taxon>Euteleostomi</taxon>
        <taxon>Amphibia</taxon>
        <taxon>Batrachia</taxon>
        <taxon>Anura</taxon>
        <taxon>Pipoidea</taxon>
        <taxon>Pipidae</taxon>
        <taxon>Xenopodinae</taxon>
        <taxon>Xenopus</taxon>
        <taxon>Xenopus</taxon>
    </lineage>
</organism>
<feature type="transmembrane region" description="Helical" evidence="11">
    <location>
        <begin position="1186"/>
        <end position="1206"/>
    </location>
</feature>
<dbReference type="SUPFAM" id="SSF48726">
    <property type="entry name" value="Immunoglobulin"/>
    <property type="match status" value="2"/>
</dbReference>
<dbReference type="PRINTS" id="PR00249">
    <property type="entry name" value="GPCRSECRETIN"/>
</dbReference>
<dbReference type="FunFam" id="1.20.1070.10:FF:000058">
    <property type="entry name" value="Adhesion G protein-coupled receptor F5"/>
    <property type="match status" value="1"/>
</dbReference>
<keyword evidence="17" id="KW-1185">Reference proteome</keyword>
<dbReference type="SMART" id="SM00409">
    <property type="entry name" value="IG"/>
    <property type="match status" value="2"/>
</dbReference>
<dbReference type="Bgee" id="108717214">
    <property type="expression patterns" value="Expressed in lung and 15 other cell types or tissues"/>
</dbReference>
<evidence type="ECO:0000256" key="4">
    <source>
        <dbReference type="ARBA" id="ARBA00022692"/>
    </source>
</evidence>
<dbReference type="CDD" id="cd15932">
    <property type="entry name" value="7tmB2_GPR116-like_Adhesion_VI"/>
    <property type="match status" value="1"/>
</dbReference>
<dbReference type="Pfam" id="PF00047">
    <property type="entry name" value="ig"/>
    <property type="match status" value="1"/>
</dbReference>
<evidence type="ECO:0000256" key="2">
    <source>
        <dbReference type="ARBA" id="ARBA00007343"/>
    </source>
</evidence>
<dbReference type="PaxDb" id="8355-A0A1L8GC24"/>
<dbReference type="SUPFAM" id="SSF81321">
    <property type="entry name" value="Family A G protein-coupled receptor-like"/>
    <property type="match status" value="1"/>
</dbReference>
<evidence type="ECO:0000259" key="13">
    <source>
        <dbReference type="PROSITE" id="PS50024"/>
    </source>
</evidence>
<dbReference type="GeneID" id="108717214"/>
<dbReference type="InterPro" id="IPR051587">
    <property type="entry name" value="Adhesion_GPCR"/>
</dbReference>
<feature type="domain" description="GAIN-B" evidence="14">
    <location>
        <begin position="807"/>
        <end position="969"/>
    </location>
</feature>
<comment type="similarity">
    <text evidence="2">Belongs to the G-protein coupled receptor 2 family. Adhesion G-protein coupled receptor (ADGR) subfamily.</text>
</comment>
<dbReference type="InterPro" id="IPR036179">
    <property type="entry name" value="Ig-like_dom_sf"/>
</dbReference>
<gene>
    <name evidence="18 19 20" type="primary">adgrf1.L</name>
</gene>
<feature type="domain" description="G-protein coupled receptors family 2 profile 2" evidence="15">
    <location>
        <begin position="973"/>
        <end position="1236"/>
    </location>
</feature>
<evidence type="ECO:0000256" key="7">
    <source>
        <dbReference type="ARBA" id="ARBA00023136"/>
    </source>
</evidence>
<dbReference type="PANTHER" id="PTHR45813:SF4">
    <property type="entry name" value="ADHESION G PROTEIN-COUPLED RECEPTOR F5"/>
    <property type="match status" value="1"/>
</dbReference>
<dbReference type="KEGG" id="xla:108717214"/>
<evidence type="ECO:0000259" key="15">
    <source>
        <dbReference type="PROSITE" id="PS50261"/>
    </source>
</evidence>
<dbReference type="STRING" id="8355.A0A1L8GC24"/>
<dbReference type="OMA" id="VVYEYII"/>
<evidence type="ECO:0000313" key="19">
    <source>
        <dbReference type="RefSeq" id="XP_041419518.1"/>
    </source>
</evidence>
<dbReference type="PROSITE" id="PS50024">
    <property type="entry name" value="SEA"/>
    <property type="match status" value="1"/>
</dbReference>
<dbReference type="Pfam" id="PF01825">
    <property type="entry name" value="GPS"/>
    <property type="match status" value="1"/>
</dbReference>
<evidence type="ECO:0000256" key="11">
    <source>
        <dbReference type="SAM" id="Phobius"/>
    </source>
</evidence>
<keyword evidence="3" id="KW-1003">Cell membrane</keyword>
<accession>A0A1L8GC24</accession>
<feature type="transmembrane region" description="Helical" evidence="11">
    <location>
        <begin position="1137"/>
        <end position="1165"/>
    </location>
</feature>
<evidence type="ECO:0000259" key="16">
    <source>
        <dbReference type="PROSITE" id="PS50835"/>
    </source>
</evidence>
<dbReference type="AGR" id="Xenbase:XB-GENE-6488606"/>
<evidence type="ECO:0000256" key="10">
    <source>
        <dbReference type="ARBA" id="ARBA00023319"/>
    </source>
</evidence>
<feature type="domain" description="Ig-like" evidence="16">
    <location>
        <begin position="458"/>
        <end position="549"/>
    </location>
</feature>
<feature type="transmembrane region" description="Helical" evidence="11">
    <location>
        <begin position="1015"/>
        <end position="1039"/>
    </location>
</feature>
<dbReference type="InterPro" id="IPR003599">
    <property type="entry name" value="Ig_sub"/>
</dbReference>
<feature type="transmembrane region" description="Helical" evidence="11">
    <location>
        <begin position="1212"/>
        <end position="1235"/>
    </location>
</feature>
<dbReference type="PROSITE" id="PS00650">
    <property type="entry name" value="G_PROTEIN_RECEP_F2_2"/>
    <property type="match status" value="1"/>
</dbReference>
<dbReference type="RefSeq" id="XP_018119548.1">
    <property type="nucleotide sequence ID" value="XM_018264059.2"/>
</dbReference>
<dbReference type="OrthoDB" id="10040049at2759"/>
<feature type="domain" description="Ig-like" evidence="16">
    <location>
        <begin position="256"/>
        <end position="356"/>
    </location>
</feature>
<name>A0A1L8GC24_XENLA</name>
<dbReference type="InterPro" id="IPR036364">
    <property type="entry name" value="SEA_dom_sf"/>
</dbReference>
<dbReference type="InterPro" id="IPR017981">
    <property type="entry name" value="GPCR_2-like_7TM"/>
</dbReference>
<dbReference type="PRINTS" id="PR01695">
    <property type="entry name" value="IGHEPTARCPTR"/>
</dbReference>
<feature type="signal peptide" evidence="12">
    <location>
        <begin position="1"/>
        <end position="21"/>
    </location>
</feature>
<evidence type="ECO:0000313" key="17">
    <source>
        <dbReference type="Proteomes" id="UP000186698"/>
    </source>
</evidence>
<keyword evidence="6 11" id="KW-1133">Transmembrane helix</keyword>
<keyword evidence="18 19" id="KW-0675">Receptor</keyword>
<dbReference type="InterPro" id="IPR007110">
    <property type="entry name" value="Ig-like_dom"/>
</dbReference>
<keyword evidence="10" id="KW-0393">Immunoglobulin domain</keyword>
<dbReference type="PROSITE" id="PS50835">
    <property type="entry name" value="IG_LIKE"/>
    <property type="match status" value="2"/>
</dbReference>
<evidence type="ECO:0000256" key="8">
    <source>
        <dbReference type="ARBA" id="ARBA00023157"/>
    </source>
</evidence>
<dbReference type="InterPro" id="IPR046338">
    <property type="entry name" value="GAIN_dom_sf"/>
</dbReference>
<dbReference type="InterPro" id="IPR000203">
    <property type="entry name" value="GPS"/>
</dbReference>
<dbReference type="InterPro" id="IPR000832">
    <property type="entry name" value="GPCR_2_secretin-like"/>
</dbReference>
<evidence type="ECO:0000313" key="18">
    <source>
        <dbReference type="RefSeq" id="XP_018119548.1"/>
    </source>
</evidence>
<feature type="transmembrane region" description="Helical" evidence="11">
    <location>
        <begin position="975"/>
        <end position="994"/>
    </location>
</feature>
<dbReference type="InterPro" id="IPR057400">
    <property type="entry name" value="ADGRF3/5_N"/>
</dbReference>
<dbReference type="InterPro" id="IPR013783">
    <property type="entry name" value="Ig-like_fold"/>
</dbReference>
<evidence type="ECO:0000313" key="20">
    <source>
        <dbReference type="Xenbase" id="XB-GENE-6488606"/>
    </source>
</evidence>
<dbReference type="PROSITE" id="PS50221">
    <property type="entry name" value="GAIN_B"/>
    <property type="match status" value="1"/>
</dbReference>
<dbReference type="InterPro" id="IPR057244">
    <property type="entry name" value="GAIN_B"/>
</dbReference>
<dbReference type="PANTHER" id="PTHR45813">
    <property type="entry name" value="IG-LIKE DOMAIN-CONTAINING PROTEIN"/>
    <property type="match status" value="1"/>
</dbReference>
<dbReference type="InterPro" id="IPR000082">
    <property type="entry name" value="SEA_dom"/>
</dbReference>
<dbReference type="Gene3D" id="1.25.40.610">
    <property type="match status" value="1"/>
</dbReference>
<keyword evidence="8" id="KW-1015">Disulfide bond</keyword>
<comment type="subcellular location">
    <subcellularLocation>
        <location evidence="1">Cell membrane</location>
        <topology evidence="1">Multi-pass membrane protein</topology>
    </subcellularLocation>
</comment>
<dbReference type="Gene3D" id="2.60.40.10">
    <property type="entry name" value="Immunoglobulins"/>
    <property type="match status" value="2"/>
</dbReference>
<evidence type="ECO:0000256" key="3">
    <source>
        <dbReference type="ARBA" id="ARBA00022475"/>
    </source>
</evidence>
<keyword evidence="4 11" id="KW-0812">Transmembrane</keyword>
<dbReference type="GO" id="GO:0007189">
    <property type="term" value="P:adenylate cyclase-activating G protein-coupled receptor signaling pathway"/>
    <property type="evidence" value="ECO:0000318"/>
    <property type="project" value="GO_Central"/>
</dbReference>
<dbReference type="CTD" id="108717214"/>
<dbReference type="GO" id="GO:0004930">
    <property type="term" value="F:G protein-coupled receptor activity"/>
    <property type="evidence" value="ECO:0000318"/>
    <property type="project" value="GO_Central"/>
</dbReference>
<dbReference type="SUPFAM" id="SSF82671">
    <property type="entry name" value="SEA domain"/>
    <property type="match status" value="1"/>
</dbReference>
<feature type="transmembrane region" description="Helical" evidence="11">
    <location>
        <begin position="1094"/>
        <end position="1117"/>
    </location>
</feature>
<dbReference type="SMART" id="SM00303">
    <property type="entry name" value="GPS"/>
    <property type="match status" value="1"/>
</dbReference>
<dbReference type="PROSITE" id="PS50261">
    <property type="entry name" value="G_PROTEIN_RECEP_F2_4"/>
    <property type="match status" value="1"/>
</dbReference>
<dbReference type="Pfam" id="PF00002">
    <property type="entry name" value="7tm_2"/>
    <property type="match status" value="1"/>
</dbReference>
<evidence type="ECO:0000256" key="6">
    <source>
        <dbReference type="ARBA" id="ARBA00022989"/>
    </source>
</evidence>
<evidence type="ECO:0000256" key="1">
    <source>
        <dbReference type="ARBA" id="ARBA00004651"/>
    </source>
</evidence>
<feature type="transmembrane region" description="Helical" evidence="11">
    <location>
        <begin position="1059"/>
        <end position="1082"/>
    </location>
</feature>
<dbReference type="Pfam" id="PF01390">
    <property type="entry name" value="SEA"/>
    <property type="match status" value="1"/>
</dbReference>
<dbReference type="Gene3D" id="1.20.1070.10">
    <property type="entry name" value="Rhodopsin 7-helix transmembrane proteins"/>
    <property type="match status" value="1"/>
</dbReference>
<dbReference type="Pfam" id="PF25387">
    <property type="entry name" value="ADGRF3_N"/>
    <property type="match status" value="1"/>
</dbReference>
<feature type="domain" description="SEA" evidence="13">
    <location>
        <begin position="160"/>
        <end position="275"/>
    </location>
</feature>
<keyword evidence="9" id="KW-0325">Glycoprotein</keyword>
<dbReference type="InterPro" id="IPR017983">
    <property type="entry name" value="GPCR_2_secretin-like_CS"/>
</dbReference>
<evidence type="ECO:0000259" key="14">
    <source>
        <dbReference type="PROSITE" id="PS50221"/>
    </source>
</evidence>
<dbReference type="InterPro" id="IPR008078">
    <property type="entry name" value="GPCR_2_Ig-hepta-like_rcpt"/>
</dbReference>
<dbReference type="RefSeq" id="XP_041419518.1">
    <property type="nucleotide sequence ID" value="XM_041563584.1"/>
</dbReference>
<reference evidence="18" key="1">
    <citation type="submission" date="2022-04" db="UniProtKB">
        <authorList>
            <consortium name="RefSeq"/>
        </authorList>
    </citation>
    <scope>IDENTIFICATION</scope>
    <source>
        <strain evidence="18 19">J_2021</strain>
        <tissue evidence="18 19">Erythrocytes</tissue>
    </source>
</reference>
<proteinExistence type="inferred from homology"/>
<dbReference type="Xenbase" id="XB-GENE-6488606">
    <property type="gene designation" value="adgrf1.L"/>
</dbReference>
<dbReference type="GO" id="GO:0007166">
    <property type="term" value="P:cell surface receptor signaling pathway"/>
    <property type="evidence" value="ECO:0007669"/>
    <property type="project" value="InterPro"/>
</dbReference>
<dbReference type="Proteomes" id="UP000186698">
    <property type="component" value="Chromosome 5L"/>
</dbReference>
<evidence type="ECO:0000256" key="9">
    <source>
        <dbReference type="ARBA" id="ARBA00023180"/>
    </source>
</evidence>
<dbReference type="InterPro" id="IPR032471">
    <property type="entry name" value="AGRL2-4_GAIN_subdom_A"/>
</dbReference>